<feature type="transmembrane region" description="Helical" evidence="2">
    <location>
        <begin position="477"/>
        <end position="498"/>
    </location>
</feature>
<proteinExistence type="predicted"/>
<feature type="transmembrane region" description="Helical" evidence="2">
    <location>
        <begin position="505"/>
        <end position="524"/>
    </location>
</feature>
<keyword evidence="2" id="KW-0812">Transmembrane</keyword>
<feature type="transmembrane region" description="Helical" evidence="2">
    <location>
        <begin position="573"/>
        <end position="597"/>
    </location>
</feature>
<sequence>MGYWISQFIQVLIGYIFLMYLWPSVVFRKKLSGKSLTYRFAFCSIVSVLLINAVVLGLGLIHILKGWIIFCIFYGIFALSVLKKKELCSSFLVQVRTFFSGTLGWKSLLFRLADTVRNIIVNILKWLDKKTKGRKIEYSILMVLIIFGIMYFSYGAFQCHSYGWGDMYVHHAWIYGLQEGKIFLEGVYPEAMHCFIYVMNVLFGIPVYSSLLFLGEIHTSAFLIAIYCLLREVMKSQYTVYLVLTAFLTVDVICVDEIYGISRLQYTIPQEFGLYTEFLCAMYLIRFMRKKQDSKEKKDDLFLFTMALAASLAIHFYVTIMAFFLCGSFAVFGIRKIFQKKNFGKLIAAVIAAVVISTIPMVLAFATGIPLQGSLNWGMNIINGTDTKEGRTQVAQSINDESSMDEAARKLLESSSETGQNQSQTSSDGENVQQSTDSVQVQPKVSLKDRVQKILDEVKLVYKYGYAKLYGGTRASWLMKFTLIALALGILNVAVYFIRFRKVPFEMYLGITFASVLFMVLYAAPFLGLPEIIAGARLCLTEQVLLLSMMAIPVDQLFFLFEKTRVRGLAPYLSVLGVAFIYTGTNYFGVFHGYLYYELTRYNSVVELTNSIIDEYPQYTYTIISTTEETYQAIESGRHEEILDFYYKSKQNQYYIPTEYLFFYIEKKPIYYAQYHFFSGPRWLAQAKYPKYYKTLNAVLSQGNDIKNGKISEKLVGEPLAIMGKASDAYSNIKNRQILESEIYDWCMNFKSCFPNEIKTYYEDDNFICFAIRQNSDRLYDLSN</sequence>
<feature type="transmembrane region" description="Helical" evidence="2">
    <location>
        <begin position="64"/>
        <end position="82"/>
    </location>
</feature>
<keyword evidence="4" id="KW-1185">Reference proteome</keyword>
<gene>
    <name evidence="3" type="ORF">RSSSTS7063_01970</name>
</gene>
<feature type="transmembrane region" description="Helical" evidence="2">
    <location>
        <begin position="544"/>
        <end position="561"/>
    </location>
</feature>
<keyword evidence="2" id="KW-0472">Membrane</keyword>
<evidence type="ECO:0000256" key="2">
    <source>
        <dbReference type="SAM" id="Phobius"/>
    </source>
</evidence>
<organism evidence="3 4">
    <name type="scientific">Blautia luti</name>
    <dbReference type="NCBI Taxonomy" id="89014"/>
    <lineage>
        <taxon>Bacteria</taxon>
        <taxon>Bacillati</taxon>
        <taxon>Bacillota</taxon>
        <taxon>Clostridia</taxon>
        <taxon>Lachnospirales</taxon>
        <taxon>Lachnospiraceae</taxon>
        <taxon>Blautia</taxon>
    </lineage>
</organism>
<dbReference type="AlphaFoldDB" id="A0A564VCD6"/>
<evidence type="ECO:0000313" key="3">
    <source>
        <dbReference type="EMBL" id="VUX29572.1"/>
    </source>
</evidence>
<dbReference type="EMBL" id="CABHNW010000003">
    <property type="protein sequence ID" value="VUX29572.1"/>
    <property type="molecule type" value="Genomic_DNA"/>
</dbReference>
<feature type="transmembrane region" description="Helical" evidence="2">
    <location>
        <begin position="38"/>
        <end position="58"/>
    </location>
</feature>
<accession>A0A564VCD6</accession>
<protein>
    <submittedName>
        <fullName evidence="3">Uncharacterized protein</fullName>
    </submittedName>
</protein>
<dbReference type="Proteomes" id="UP000408482">
    <property type="component" value="Unassembled WGS sequence"/>
</dbReference>
<keyword evidence="2" id="KW-1133">Transmembrane helix</keyword>
<feature type="region of interest" description="Disordered" evidence="1">
    <location>
        <begin position="409"/>
        <end position="443"/>
    </location>
</feature>
<evidence type="ECO:0000256" key="1">
    <source>
        <dbReference type="SAM" id="MobiDB-lite"/>
    </source>
</evidence>
<reference evidence="3 4" key="1">
    <citation type="submission" date="2019-07" db="EMBL/GenBank/DDBJ databases">
        <authorList>
            <person name="Hibberd C M."/>
            <person name="Gehrig L. J."/>
            <person name="Chang H.-W."/>
            <person name="Venkatesh S."/>
        </authorList>
    </citation>
    <scope>NUCLEOTIDE SEQUENCE [LARGE SCALE GENOMIC DNA]</scope>
    <source>
        <strain evidence="3">Blautia_luti_SSTS_Bg7063</strain>
    </source>
</reference>
<feature type="transmembrane region" description="Helical" evidence="2">
    <location>
        <begin position="301"/>
        <end position="334"/>
    </location>
</feature>
<feature type="transmembrane region" description="Helical" evidence="2">
    <location>
        <begin position="138"/>
        <end position="157"/>
    </location>
</feature>
<evidence type="ECO:0000313" key="4">
    <source>
        <dbReference type="Proteomes" id="UP000408482"/>
    </source>
</evidence>
<feature type="transmembrane region" description="Helical" evidence="2">
    <location>
        <begin position="6"/>
        <end position="26"/>
    </location>
</feature>
<feature type="transmembrane region" description="Helical" evidence="2">
    <location>
        <begin position="346"/>
        <end position="369"/>
    </location>
</feature>
<feature type="compositionally biased region" description="Polar residues" evidence="1">
    <location>
        <begin position="413"/>
        <end position="443"/>
    </location>
</feature>
<dbReference type="RefSeq" id="WP_144092093.1">
    <property type="nucleotide sequence ID" value="NZ_CABHMX010000021.1"/>
</dbReference>
<name>A0A564VCD6_9FIRM</name>